<comment type="catalytic activity">
    <reaction evidence="1">
        <text>2-(N(omega)-L-arginino)succinate = fumarate + L-arginine</text>
        <dbReference type="Rhea" id="RHEA:24020"/>
        <dbReference type="ChEBI" id="CHEBI:29806"/>
        <dbReference type="ChEBI" id="CHEBI:32682"/>
        <dbReference type="ChEBI" id="CHEBI:57472"/>
        <dbReference type="EC" id="4.3.2.1"/>
    </reaction>
</comment>
<dbReference type="Gene3D" id="1.10.275.10">
    <property type="entry name" value="Fumarase/aspartase (N-terminal domain)"/>
    <property type="match status" value="1"/>
</dbReference>
<keyword evidence="10" id="KW-1185">Reference proteome</keyword>
<comment type="similarity">
    <text evidence="3">In the N-terminal section; belongs to the lyase 1 family. Argininosuccinate lyase subfamily.</text>
</comment>
<evidence type="ECO:0000256" key="2">
    <source>
        <dbReference type="ARBA" id="ARBA00004941"/>
    </source>
</evidence>
<evidence type="ECO:0000259" key="7">
    <source>
        <dbReference type="Pfam" id="PF00206"/>
    </source>
</evidence>
<keyword evidence="9" id="KW-0456">Lyase</keyword>
<feature type="domain" description="Argininosuccinate lyase C-terminal" evidence="8">
    <location>
        <begin position="373"/>
        <end position="449"/>
    </location>
</feature>
<organism evidence="9 10">
    <name type="scientific">Pseudomonas tolaasii NCPPB 2192</name>
    <dbReference type="NCBI Taxonomy" id="564423"/>
    <lineage>
        <taxon>Bacteria</taxon>
        <taxon>Pseudomonadati</taxon>
        <taxon>Pseudomonadota</taxon>
        <taxon>Gammaproteobacteria</taxon>
        <taxon>Pseudomonadales</taxon>
        <taxon>Pseudomonadaceae</taxon>
        <taxon>Pseudomonas</taxon>
    </lineage>
</organism>
<dbReference type="Pfam" id="PF00206">
    <property type="entry name" value="Lyase_1"/>
    <property type="match status" value="1"/>
</dbReference>
<dbReference type="PRINTS" id="PR00145">
    <property type="entry name" value="ARGSUCLYASE"/>
</dbReference>
<dbReference type="Proteomes" id="UP000232891">
    <property type="component" value="Unassembled WGS sequence"/>
</dbReference>
<dbReference type="NCBIfam" id="TIGR00838">
    <property type="entry name" value="argH"/>
    <property type="match status" value="1"/>
</dbReference>
<evidence type="ECO:0000313" key="9">
    <source>
        <dbReference type="EMBL" id="PKA77589.1"/>
    </source>
</evidence>
<evidence type="ECO:0000256" key="4">
    <source>
        <dbReference type="ARBA" id="ARBA00012338"/>
    </source>
</evidence>
<dbReference type="InterPro" id="IPR008948">
    <property type="entry name" value="L-Aspartase-like"/>
</dbReference>
<dbReference type="Pfam" id="PF14698">
    <property type="entry name" value="ASL_C2"/>
    <property type="match status" value="1"/>
</dbReference>
<dbReference type="InterPro" id="IPR024083">
    <property type="entry name" value="Fumarase/histidase_N"/>
</dbReference>
<dbReference type="PRINTS" id="PR00149">
    <property type="entry name" value="FUMRATELYASE"/>
</dbReference>
<dbReference type="Gene3D" id="1.10.40.30">
    <property type="entry name" value="Fumarase/aspartase (C-terminal domain)"/>
    <property type="match status" value="1"/>
</dbReference>
<dbReference type="EC" id="4.3.2.1" evidence="4 6"/>
<dbReference type="InterPro" id="IPR009049">
    <property type="entry name" value="Argininosuccinate_lyase"/>
</dbReference>
<dbReference type="Gene3D" id="1.20.200.10">
    <property type="entry name" value="Fumarase/aspartase (Central domain)"/>
    <property type="match status" value="1"/>
</dbReference>
<sequence>MKMSNAQASEVLLTDARLSAPPAERMVKYHDVPALETEKRQFHEFVEVDLAHTVMLVEQKILSVPVGQAILAELRRIRGMKPADFPFDVKKGSFLLQVESYLFSRIGEDSAGQMHTGRSRIDQGATVRRLYDRTRILAVLDRINEFQVALIEKATQHADTIMPGYTHMQHAQPWVFGHYLLSFTSRLHDSFSRLMHAYGRVNRNPLGAVGLAGTSWPLDRQRTTHLLGFDSLVDNSKLGREAWYAAETIGALSFVMADLNDLATDLHIWSSVEFATVESHDGYCGTSSIFPQKKNPSGLETIKKAAGGSVTWLSTALATFRSEGTGDQAMRDLPLIHEALSTTEGMLDLFTGIIETLVVHEDRMAQLLSGSWCTASNLADIIVRDRGISFRQVHHIVARLVRNCLADGVSPGKVTGAALDHAALETTGAALGYDDAQVRDALNPQRFVQTRTSTGGVGPGEVRRMLAVAHSELQQDRDWVAQHREQLARSRADLDCAVSRIVD</sequence>
<evidence type="ECO:0000313" key="10">
    <source>
        <dbReference type="Proteomes" id="UP000232891"/>
    </source>
</evidence>
<dbReference type="PANTHER" id="PTHR43814">
    <property type="entry name" value="ARGININOSUCCINATE LYASE"/>
    <property type="match status" value="1"/>
</dbReference>
<gene>
    <name evidence="9" type="ORF">ATI14_4643</name>
</gene>
<evidence type="ECO:0000256" key="3">
    <source>
        <dbReference type="ARBA" id="ARBA00005552"/>
    </source>
</evidence>
<dbReference type="GO" id="GO:0016829">
    <property type="term" value="F:lyase activity"/>
    <property type="evidence" value="ECO:0007669"/>
    <property type="project" value="UniProtKB-KW"/>
</dbReference>
<protein>
    <recommendedName>
        <fullName evidence="4 6">Argininosuccinate lyase</fullName>
        <ecNumber evidence="4 6">4.3.2.1</ecNumber>
    </recommendedName>
</protein>
<dbReference type="SUPFAM" id="SSF48557">
    <property type="entry name" value="L-aspartase-like"/>
    <property type="match status" value="1"/>
</dbReference>
<name>A0ABX4QL72_PSETO</name>
<proteinExistence type="inferred from homology"/>
<comment type="caution">
    <text evidence="9">The sequence shown here is derived from an EMBL/GenBank/DDBJ whole genome shotgun (WGS) entry which is preliminary data.</text>
</comment>
<dbReference type="InterPro" id="IPR022761">
    <property type="entry name" value="Fumarate_lyase_N"/>
</dbReference>
<dbReference type="InterPro" id="IPR029419">
    <property type="entry name" value="Arg_succ_lyase_C"/>
</dbReference>
<evidence type="ECO:0000256" key="5">
    <source>
        <dbReference type="ARBA" id="ARBA00022571"/>
    </source>
</evidence>
<evidence type="ECO:0000256" key="6">
    <source>
        <dbReference type="NCBIfam" id="TIGR00838"/>
    </source>
</evidence>
<evidence type="ECO:0000259" key="8">
    <source>
        <dbReference type="Pfam" id="PF14698"/>
    </source>
</evidence>
<dbReference type="InterPro" id="IPR000362">
    <property type="entry name" value="Fumarate_lyase_fam"/>
</dbReference>
<dbReference type="CDD" id="cd01359">
    <property type="entry name" value="Argininosuccinate_lyase"/>
    <property type="match status" value="1"/>
</dbReference>
<accession>A0ABX4QL72</accession>
<reference evidence="9 10" key="1">
    <citation type="submission" date="2017-11" db="EMBL/GenBank/DDBJ databases">
        <title>Genome sequencing of a diverse group of Pseudomonas species.</title>
        <authorList>
            <person name="Loper J."/>
        </authorList>
    </citation>
    <scope>NUCLEOTIDE SEQUENCE [LARGE SCALE GENOMIC DNA]</scope>
    <source>
        <strain evidence="9 10">NCPPB 2192</strain>
    </source>
</reference>
<keyword evidence="5" id="KW-0055">Arginine biosynthesis</keyword>
<comment type="pathway">
    <text evidence="2">Amino-acid biosynthesis; L-arginine biosynthesis; L-arginine from L-ornithine and carbamoyl phosphate: step 3/3.</text>
</comment>
<evidence type="ECO:0000256" key="1">
    <source>
        <dbReference type="ARBA" id="ARBA00000985"/>
    </source>
</evidence>
<dbReference type="PANTHER" id="PTHR43814:SF1">
    <property type="entry name" value="ARGININOSUCCINATE LYASE"/>
    <property type="match status" value="1"/>
</dbReference>
<dbReference type="EMBL" id="PHHD01000001">
    <property type="protein sequence ID" value="PKA77589.1"/>
    <property type="molecule type" value="Genomic_DNA"/>
</dbReference>
<keyword evidence="5" id="KW-0028">Amino-acid biosynthesis</keyword>
<feature type="domain" description="Fumarate lyase N-terminal" evidence="7">
    <location>
        <begin position="67"/>
        <end position="307"/>
    </location>
</feature>